<name>A0ABS7H9G0_9HYPH</name>
<dbReference type="EMBL" id="JAEUAO010000002">
    <property type="protein sequence ID" value="MBW9063833.1"/>
    <property type="molecule type" value="Genomic_DNA"/>
</dbReference>
<proteinExistence type="predicted"/>
<accession>A0ABS7H9G0</accession>
<protein>
    <recommendedName>
        <fullName evidence="3">RiboL-PSP-HEPN domain-containing protein</fullName>
    </recommendedName>
</protein>
<keyword evidence="2" id="KW-1185">Reference proteome</keyword>
<comment type="caution">
    <text evidence="1">The sequence shown here is derived from an EMBL/GenBank/DDBJ whole genome shotgun (WGS) entry which is preliminary data.</text>
</comment>
<evidence type="ECO:0008006" key="3">
    <source>
        <dbReference type="Google" id="ProtNLM"/>
    </source>
</evidence>
<gene>
    <name evidence="1" type="ORF">JNB71_10920</name>
</gene>
<dbReference type="RefSeq" id="WP_220371814.1">
    <property type="nucleotide sequence ID" value="NZ_JAEUAO010000002.1"/>
</dbReference>
<evidence type="ECO:0000313" key="2">
    <source>
        <dbReference type="Proteomes" id="UP000757604"/>
    </source>
</evidence>
<dbReference type="Proteomes" id="UP000757604">
    <property type="component" value="Unassembled WGS sequence"/>
</dbReference>
<evidence type="ECO:0000313" key="1">
    <source>
        <dbReference type="EMBL" id="MBW9063833.1"/>
    </source>
</evidence>
<sequence length="166" mass="18829">MVVKKHIEENLTHLDQAYRREPDVKKATYFSKLAILELCGWIELSMDGIILGHCARKVRLPANTRLIEDHVKRTYGFDYERHFRKMLINLVGVVACENVEASVNAAAKARLEAQLRTLKTVRDGLAHTYLQGPAPIVALDAPSATKARLGDIYYGLKEFQRALRQL</sequence>
<reference evidence="1 2" key="1">
    <citation type="journal article" date="2021" name="MBio">
        <title>Poor Competitiveness of Bradyrhizobium in Pigeon Pea Root Colonization in Indian Soils.</title>
        <authorList>
            <person name="Chalasani D."/>
            <person name="Basu A."/>
            <person name="Pullabhotla S.V.S.R.N."/>
            <person name="Jorrin B."/>
            <person name="Neal A.L."/>
            <person name="Poole P.S."/>
            <person name="Podile A.R."/>
            <person name="Tkacz A."/>
        </authorList>
    </citation>
    <scope>NUCLEOTIDE SEQUENCE [LARGE SCALE GENOMIC DNA]</scope>
    <source>
        <strain evidence="1 2">HU44</strain>
    </source>
</reference>
<organism evidence="1 2">
    <name type="scientific">Rhizobium herbae</name>
    <dbReference type="NCBI Taxonomy" id="508661"/>
    <lineage>
        <taxon>Bacteria</taxon>
        <taxon>Pseudomonadati</taxon>
        <taxon>Pseudomonadota</taxon>
        <taxon>Alphaproteobacteria</taxon>
        <taxon>Hyphomicrobiales</taxon>
        <taxon>Rhizobiaceae</taxon>
        <taxon>Rhizobium/Agrobacterium group</taxon>
        <taxon>Rhizobium</taxon>
    </lineage>
</organism>